<dbReference type="EMBL" id="CAUYUJ010008542">
    <property type="protein sequence ID" value="CAK0824233.1"/>
    <property type="molecule type" value="Genomic_DNA"/>
</dbReference>
<feature type="compositionally biased region" description="Basic and acidic residues" evidence="1">
    <location>
        <begin position="404"/>
        <end position="413"/>
    </location>
</feature>
<name>A0ABN9RY35_9DINO</name>
<feature type="non-terminal residue" evidence="2">
    <location>
        <position position="1"/>
    </location>
</feature>
<gene>
    <name evidence="2" type="ORF">PCOR1329_LOCUS24695</name>
</gene>
<proteinExistence type="predicted"/>
<accession>A0ABN9RY35</accession>
<evidence type="ECO:0000256" key="1">
    <source>
        <dbReference type="SAM" id="MobiDB-lite"/>
    </source>
</evidence>
<protein>
    <submittedName>
        <fullName evidence="2">Uncharacterized protein</fullName>
    </submittedName>
</protein>
<reference evidence="2" key="1">
    <citation type="submission" date="2023-10" db="EMBL/GenBank/DDBJ databases">
        <authorList>
            <person name="Chen Y."/>
            <person name="Shah S."/>
            <person name="Dougan E. K."/>
            <person name="Thang M."/>
            <person name="Chan C."/>
        </authorList>
    </citation>
    <scope>NUCLEOTIDE SEQUENCE [LARGE SCALE GENOMIC DNA]</scope>
</reference>
<sequence length="423" mass="43254">AWHPEHSDTSLAASAKNELLAAEKAFDTSDGGDGGAAPESFLQLARGSAGTRERPLEAFDGPGGADFGRAAPEAFLPRLLARARLATFAGASDDAGDDDGEGAEPESFLQLAGFDDADDGDGDGGAAPESFLQLPGGPEVVLPPQPALPPMPTSLIEEPAALLTVPALAPLLPSPAAPADAAAGATAEKADAVGAASLLLEQYAHSLGSGSLLQLARARPSLSGLKALWKRLSATDSTASAGHDAETSAWCRDFERQTEATARAAARARGQAKTGLAAANAERKALEQEAAIRKHLLDELRLGSKSLTGLLGSVKRRGASTAALFKAIQDQVQKLLAQNAGDDDADVSAKVAAAQEALGRAEGLSTSGDAEVQDIISAALARRAEVERAAQAGVAQLQAHMRSAERRRAELRRAAAPPATDAE</sequence>
<comment type="caution">
    <text evidence="2">The sequence shown here is derived from an EMBL/GenBank/DDBJ whole genome shotgun (WGS) entry which is preliminary data.</text>
</comment>
<feature type="region of interest" description="Disordered" evidence="1">
    <location>
        <begin position="404"/>
        <end position="423"/>
    </location>
</feature>
<evidence type="ECO:0000313" key="2">
    <source>
        <dbReference type="EMBL" id="CAK0824233.1"/>
    </source>
</evidence>
<feature type="non-terminal residue" evidence="2">
    <location>
        <position position="423"/>
    </location>
</feature>
<feature type="compositionally biased region" description="Low complexity" evidence="1">
    <location>
        <begin position="414"/>
        <end position="423"/>
    </location>
</feature>
<feature type="region of interest" description="Disordered" evidence="1">
    <location>
        <begin position="113"/>
        <end position="145"/>
    </location>
</feature>
<dbReference type="Proteomes" id="UP001189429">
    <property type="component" value="Unassembled WGS sequence"/>
</dbReference>
<feature type="region of interest" description="Disordered" evidence="1">
    <location>
        <begin position="45"/>
        <end position="65"/>
    </location>
</feature>
<keyword evidence="3" id="KW-1185">Reference proteome</keyword>
<evidence type="ECO:0000313" key="3">
    <source>
        <dbReference type="Proteomes" id="UP001189429"/>
    </source>
</evidence>
<organism evidence="2 3">
    <name type="scientific">Prorocentrum cordatum</name>
    <dbReference type="NCBI Taxonomy" id="2364126"/>
    <lineage>
        <taxon>Eukaryota</taxon>
        <taxon>Sar</taxon>
        <taxon>Alveolata</taxon>
        <taxon>Dinophyceae</taxon>
        <taxon>Prorocentrales</taxon>
        <taxon>Prorocentraceae</taxon>
        <taxon>Prorocentrum</taxon>
    </lineage>
</organism>